<feature type="compositionally biased region" description="Acidic residues" evidence="1">
    <location>
        <begin position="460"/>
        <end position="474"/>
    </location>
</feature>
<dbReference type="SUPFAM" id="SSF53098">
    <property type="entry name" value="Ribonuclease H-like"/>
    <property type="match status" value="1"/>
</dbReference>
<dbReference type="AlphaFoldDB" id="A0AAP0GDL7"/>
<evidence type="ECO:0000256" key="1">
    <source>
        <dbReference type="SAM" id="MobiDB-lite"/>
    </source>
</evidence>
<evidence type="ECO:0000259" key="3">
    <source>
        <dbReference type="Pfam" id="PF05699"/>
    </source>
</evidence>
<feature type="region of interest" description="Disordered" evidence="1">
    <location>
        <begin position="1"/>
        <end position="24"/>
    </location>
</feature>
<dbReference type="Pfam" id="PF05699">
    <property type="entry name" value="Dimer_Tnp_hAT"/>
    <property type="match status" value="1"/>
</dbReference>
<organism evidence="4 5">
    <name type="scientific">Platanthera zijinensis</name>
    <dbReference type="NCBI Taxonomy" id="2320716"/>
    <lineage>
        <taxon>Eukaryota</taxon>
        <taxon>Viridiplantae</taxon>
        <taxon>Streptophyta</taxon>
        <taxon>Embryophyta</taxon>
        <taxon>Tracheophyta</taxon>
        <taxon>Spermatophyta</taxon>
        <taxon>Magnoliopsida</taxon>
        <taxon>Liliopsida</taxon>
        <taxon>Asparagales</taxon>
        <taxon>Orchidaceae</taxon>
        <taxon>Orchidoideae</taxon>
        <taxon>Orchideae</taxon>
        <taxon>Orchidinae</taxon>
        <taxon>Platanthera</taxon>
    </lineage>
</organism>
<feature type="domain" description="DUF659" evidence="2">
    <location>
        <begin position="76"/>
        <end position="222"/>
    </location>
</feature>
<evidence type="ECO:0000313" key="5">
    <source>
        <dbReference type="Proteomes" id="UP001418222"/>
    </source>
</evidence>
<dbReference type="Pfam" id="PF04937">
    <property type="entry name" value="DUF659"/>
    <property type="match status" value="1"/>
</dbReference>
<dbReference type="InterPro" id="IPR008906">
    <property type="entry name" value="HATC_C_dom"/>
</dbReference>
<proteinExistence type="predicted"/>
<reference evidence="4 5" key="1">
    <citation type="journal article" date="2022" name="Nat. Plants">
        <title>Genomes of leafy and leafless Platanthera orchids illuminate the evolution of mycoheterotrophy.</title>
        <authorList>
            <person name="Li M.H."/>
            <person name="Liu K.W."/>
            <person name="Li Z."/>
            <person name="Lu H.C."/>
            <person name="Ye Q.L."/>
            <person name="Zhang D."/>
            <person name="Wang J.Y."/>
            <person name="Li Y.F."/>
            <person name="Zhong Z.M."/>
            <person name="Liu X."/>
            <person name="Yu X."/>
            <person name="Liu D.K."/>
            <person name="Tu X.D."/>
            <person name="Liu B."/>
            <person name="Hao Y."/>
            <person name="Liao X.Y."/>
            <person name="Jiang Y.T."/>
            <person name="Sun W.H."/>
            <person name="Chen J."/>
            <person name="Chen Y.Q."/>
            <person name="Ai Y."/>
            <person name="Zhai J.W."/>
            <person name="Wu S.S."/>
            <person name="Zhou Z."/>
            <person name="Hsiao Y.Y."/>
            <person name="Wu W.L."/>
            <person name="Chen Y.Y."/>
            <person name="Lin Y.F."/>
            <person name="Hsu J.L."/>
            <person name="Li C.Y."/>
            <person name="Wang Z.W."/>
            <person name="Zhao X."/>
            <person name="Zhong W.Y."/>
            <person name="Ma X.K."/>
            <person name="Ma L."/>
            <person name="Huang J."/>
            <person name="Chen G.Z."/>
            <person name="Huang M.Z."/>
            <person name="Huang L."/>
            <person name="Peng D.H."/>
            <person name="Luo Y.B."/>
            <person name="Zou S.Q."/>
            <person name="Chen S.P."/>
            <person name="Lan S."/>
            <person name="Tsai W.C."/>
            <person name="Van de Peer Y."/>
            <person name="Liu Z.J."/>
        </authorList>
    </citation>
    <scope>NUCLEOTIDE SEQUENCE [LARGE SCALE GENOMIC DNA]</scope>
    <source>
        <strain evidence="4">Lor287</strain>
    </source>
</reference>
<name>A0AAP0GDL7_9ASPA</name>
<dbReference type="PANTHER" id="PTHR32166">
    <property type="entry name" value="OSJNBA0013A04.12 PROTEIN"/>
    <property type="match status" value="1"/>
</dbReference>
<dbReference type="GO" id="GO:0046983">
    <property type="term" value="F:protein dimerization activity"/>
    <property type="evidence" value="ECO:0007669"/>
    <property type="project" value="InterPro"/>
</dbReference>
<keyword evidence="5" id="KW-1185">Reference proteome</keyword>
<gene>
    <name evidence="4" type="ORF">KSP39_PZI002952</name>
</gene>
<dbReference type="PANTHER" id="PTHR32166:SF74">
    <property type="entry name" value="OS05G0256350 PROTEIN"/>
    <property type="match status" value="1"/>
</dbReference>
<evidence type="ECO:0000259" key="2">
    <source>
        <dbReference type="Pfam" id="PF04937"/>
    </source>
</evidence>
<protein>
    <recommendedName>
        <fullName evidence="6">DUF659 domain-containing protein</fullName>
    </recommendedName>
</protein>
<evidence type="ECO:0008006" key="6">
    <source>
        <dbReference type="Google" id="ProtNLM"/>
    </source>
</evidence>
<accession>A0AAP0GDL7</accession>
<dbReference type="InterPro" id="IPR012337">
    <property type="entry name" value="RNaseH-like_sf"/>
</dbReference>
<sequence length="480" mass="54055">MDQFVHSAAESTKGKDSQQSTIESKYKKKARDDVAMYVGRWAYENGIPFNAICNSSFQQMAHVIGLCGPGMKILTFYELRDKILRGDVEKTKEMLGIFTQTCKLNGCTIMTDAWTDRKGRSVMNIMMHCSSGVTFWLSKNVSSTHDGKFIFDFLDETIDSPESPGEHSILQIVTDSASNNMAAAKLMALKIPTIFLKCCAAHTINLLLQDIGKLKSIKSVISLGRQLSIFIYGHIISLDMFRESTKNLDSHELIRPGVTRFATAILSLESILEKKNQLRGLFTSTKWAATKLVSSAGGKQAAMIVMSARFWANVELAVGIFTPFVRVLKRVDGDTSSMGWLYGDIKKAREEVVVVLDHQENKYLPIWKLIDSRWEKKMSSPLHLAVRWWRLNGADTPYLKTMTMKILSLTTSSCGCERNWSTFEMFNVLLKSKYSETSRDPLTAKNVDSGMVQEWMMNVDPEEDEDEDDDDEVFPGEGLT</sequence>
<evidence type="ECO:0000313" key="4">
    <source>
        <dbReference type="EMBL" id="KAK8953801.1"/>
    </source>
</evidence>
<comment type="caution">
    <text evidence="4">The sequence shown here is derived from an EMBL/GenBank/DDBJ whole genome shotgun (WGS) entry which is preliminary data.</text>
</comment>
<feature type="region of interest" description="Disordered" evidence="1">
    <location>
        <begin position="456"/>
        <end position="480"/>
    </location>
</feature>
<dbReference type="InterPro" id="IPR007021">
    <property type="entry name" value="DUF659"/>
</dbReference>
<dbReference type="EMBL" id="JBBWWQ010000002">
    <property type="protein sequence ID" value="KAK8953801.1"/>
    <property type="molecule type" value="Genomic_DNA"/>
</dbReference>
<feature type="domain" description="HAT C-terminal dimerisation" evidence="3">
    <location>
        <begin position="386"/>
        <end position="436"/>
    </location>
</feature>
<dbReference type="Proteomes" id="UP001418222">
    <property type="component" value="Unassembled WGS sequence"/>
</dbReference>